<sequence length="42" mass="4637">MVVKARIGSEPVTIVLLNSPTTTTRVNDARTIQSWVLTQRPS</sequence>
<organism evidence="1 2">
    <name type="scientific">Kingella potus</name>
    <dbReference type="NCBI Taxonomy" id="265175"/>
    <lineage>
        <taxon>Bacteria</taxon>
        <taxon>Pseudomonadati</taxon>
        <taxon>Pseudomonadota</taxon>
        <taxon>Betaproteobacteria</taxon>
        <taxon>Neisseriales</taxon>
        <taxon>Neisseriaceae</taxon>
        <taxon>Kingella</taxon>
    </lineage>
</organism>
<keyword evidence="2" id="KW-1185">Reference proteome</keyword>
<reference evidence="1 2" key="1">
    <citation type="submission" date="2018-06" db="EMBL/GenBank/DDBJ databases">
        <authorList>
            <consortium name="Pathogen Informatics"/>
            <person name="Doyle S."/>
        </authorList>
    </citation>
    <scope>NUCLEOTIDE SEQUENCE [LARGE SCALE GENOMIC DNA]</scope>
    <source>
        <strain evidence="1 2">NCTC13336</strain>
    </source>
</reference>
<name>A0A377R017_9NEIS</name>
<gene>
    <name evidence="1" type="ORF">NCTC13336_01256</name>
</gene>
<evidence type="ECO:0000313" key="1">
    <source>
        <dbReference type="EMBL" id="STR01024.1"/>
    </source>
</evidence>
<accession>A0A377R017</accession>
<proteinExistence type="predicted"/>
<protein>
    <submittedName>
        <fullName evidence="1">Uncharacterized protein</fullName>
    </submittedName>
</protein>
<dbReference type="Proteomes" id="UP000254293">
    <property type="component" value="Unassembled WGS sequence"/>
</dbReference>
<dbReference type="EMBL" id="UGJJ01000001">
    <property type="protein sequence ID" value="STR01024.1"/>
    <property type="molecule type" value="Genomic_DNA"/>
</dbReference>
<evidence type="ECO:0000313" key="2">
    <source>
        <dbReference type="Proteomes" id="UP000254293"/>
    </source>
</evidence>
<dbReference type="AlphaFoldDB" id="A0A377R017"/>